<feature type="compositionally biased region" description="Low complexity" evidence="1">
    <location>
        <begin position="392"/>
        <end position="405"/>
    </location>
</feature>
<feature type="region of interest" description="Disordered" evidence="1">
    <location>
        <begin position="1"/>
        <end position="405"/>
    </location>
</feature>
<proteinExistence type="predicted"/>
<name>A0A6J4L2N7_9HYPH</name>
<protein>
    <submittedName>
        <fullName evidence="2">Cell division protein FtsA</fullName>
    </submittedName>
</protein>
<reference evidence="2" key="1">
    <citation type="submission" date="2020-02" db="EMBL/GenBank/DDBJ databases">
        <authorList>
            <person name="Meier V. D."/>
        </authorList>
    </citation>
    <scope>NUCLEOTIDE SEQUENCE</scope>
    <source>
        <strain evidence="2">AVDCRST_MAG90</strain>
    </source>
</reference>
<accession>A0A6J4L2N7</accession>
<gene>
    <name evidence="2" type="ORF">AVDCRST_MAG90-1031</name>
</gene>
<feature type="compositionally biased region" description="Basic residues" evidence="1">
    <location>
        <begin position="252"/>
        <end position="267"/>
    </location>
</feature>
<feature type="compositionally biased region" description="Basic residues" evidence="1">
    <location>
        <begin position="71"/>
        <end position="80"/>
    </location>
</feature>
<organism evidence="2">
    <name type="scientific">uncultured Microvirga sp</name>
    <dbReference type="NCBI Taxonomy" id="412392"/>
    <lineage>
        <taxon>Bacteria</taxon>
        <taxon>Pseudomonadati</taxon>
        <taxon>Pseudomonadota</taxon>
        <taxon>Alphaproteobacteria</taxon>
        <taxon>Hyphomicrobiales</taxon>
        <taxon>Methylobacteriaceae</taxon>
        <taxon>Microvirga</taxon>
        <taxon>environmental samples</taxon>
    </lineage>
</organism>
<feature type="non-terminal residue" evidence="2">
    <location>
        <position position="441"/>
    </location>
</feature>
<keyword evidence="2" id="KW-0132">Cell division</keyword>
<dbReference type="GO" id="GO:0051301">
    <property type="term" value="P:cell division"/>
    <property type="evidence" value="ECO:0007669"/>
    <property type="project" value="UniProtKB-KW"/>
</dbReference>
<feature type="compositionally biased region" description="Basic residues" evidence="1">
    <location>
        <begin position="218"/>
        <end position="244"/>
    </location>
</feature>
<feature type="compositionally biased region" description="Basic residues" evidence="1">
    <location>
        <begin position="167"/>
        <end position="207"/>
    </location>
</feature>
<evidence type="ECO:0000256" key="1">
    <source>
        <dbReference type="SAM" id="MobiDB-lite"/>
    </source>
</evidence>
<feature type="compositionally biased region" description="Basic and acidic residues" evidence="1">
    <location>
        <begin position="326"/>
        <end position="341"/>
    </location>
</feature>
<keyword evidence="2" id="KW-0131">Cell cycle</keyword>
<sequence length="441" mass="49744">EFVESGSHAAPQAARIAQEHDAVGARCRHQQGCVPGRRAAAGREPRDAAQPHASRTDHRHRPSALDGPEGRRHRRSRRGRGRDPPGRPRGRADGQGRDPVGDREPDRRAPRLRAFRRAGQCARRLRDQRRRPRRARGRERPRSAARPRGPSRPAHGLLARSAGEHRRAGRHDRREARRRPSRRHRRHRGGAQSHAGRRALPSHHRGGDRHPLRGRALGARRRRGRNGGRGHRHGRRHDHGRRFFTRPSGPCRRPRGRRPSRHHGHRARALDPGRRSRAPEDAARLLHRHGLGRSRHDRRAPGRRGRARHSPPPAEVASRAHHQAAHRGDPRTRPRPAEERRLRRPGGPAGRADGRREPARRPAGRGAQNPERAGAHRAPARHQRSAGGRQGPGLLRRGRAPGLPAGGAYRAFRAAFRQLLRRDRNGRVFLTGRPLDPGEFL</sequence>
<evidence type="ECO:0000313" key="2">
    <source>
        <dbReference type="EMBL" id="CAA9321507.1"/>
    </source>
</evidence>
<feature type="compositionally biased region" description="Basic residues" evidence="1">
    <location>
        <begin position="285"/>
        <end position="309"/>
    </location>
</feature>
<dbReference type="AlphaFoldDB" id="A0A6J4L2N7"/>
<feature type="non-terminal residue" evidence="2">
    <location>
        <position position="1"/>
    </location>
</feature>
<feature type="compositionally biased region" description="Basic and acidic residues" evidence="1">
    <location>
        <begin position="268"/>
        <end position="284"/>
    </location>
</feature>
<dbReference type="EMBL" id="CADCUC010000196">
    <property type="protein sequence ID" value="CAA9321507.1"/>
    <property type="molecule type" value="Genomic_DNA"/>
</dbReference>
<feature type="compositionally biased region" description="Basic and acidic residues" evidence="1">
    <location>
        <begin position="81"/>
        <end position="109"/>
    </location>
</feature>
<feature type="compositionally biased region" description="Basic residues" evidence="1">
    <location>
        <begin position="126"/>
        <end position="145"/>
    </location>
</feature>